<keyword evidence="8 11" id="KW-0472">Membrane</keyword>
<evidence type="ECO:0000256" key="10">
    <source>
        <dbReference type="ARBA" id="ARBA00025753"/>
    </source>
</evidence>
<keyword evidence="5 11" id="KW-1133">Transmembrane helix</keyword>
<keyword evidence="2" id="KW-0813">Transport</keyword>
<feature type="transmembrane region" description="Helical" evidence="11">
    <location>
        <begin position="353"/>
        <end position="377"/>
    </location>
</feature>
<dbReference type="Proteomes" id="UP000824988">
    <property type="component" value="Chromosome"/>
</dbReference>
<dbReference type="NCBIfam" id="NF038006">
    <property type="entry name" value="NhaD_1"/>
    <property type="match status" value="1"/>
</dbReference>
<keyword evidence="4 11" id="KW-0812">Transmembrane</keyword>
<evidence type="ECO:0000259" key="12">
    <source>
        <dbReference type="Pfam" id="PF03600"/>
    </source>
</evidence>
<dbReference type="EMBL" id="AP019782">
    <property type="protein sequence ID" value="BBL72352.1"/>
    <property type="molecule type" value="Genomic_DNA"/>
</dbReference>
<evidence type="ECO:0000256" key="3">
    <source>
        <dbReference type="ARBA" id="ARBA00022449"/>
    </source>
</evidence>
<keyword evidence="3" id="KW-0050">Antiport</keyword>
<dbReference type="GO" id="GO:0015297">
    <property type="term" value="F:antiporter activity"/>
    <property type="evidence" value="ECO:0007669"/>
    <property type="project" value="UniProtKB-KW"/>
</dbReference>
<keyword evidence="14" id="KW-1185">Reference proteome</keyword>
<feature type="transmembrane region" description="Helical" evidence="11">
    <location>
        <begin position="65"/>
        <end position="83"/>
    </location>
</feature>
<evidence type="ECO:0000256" key="7">
    <source>
        <dbReference type="ARBA" id="ARBA00023065"/>
    </source>
</evidence>
<dbReference type="RefSeq" id="WP_221047509.1">
    <property type="nucleotide sequence ID" value="NZ_AP019782.1"/>
</dbReference>
<reference evidence="13" key="1">
    <citation type="submission" date="2019-06" db="EMBL/GenBank/DDBJ databases">
        <title>Complete genome sequence of Methylogaea oryzae strain JCM16910.</title>
        <authorList>
            <person name="Asakawa S."/>
        </authorList>
    </citation>
    <scope>NUCLEOTIDE SEQUENCE</scope>
    <source>
        <strain evidence="13">E10</strain>
    </source>
</reference>
<feature type="transmembrane region" description="Helical" evidence="11">
    <location>
        <begin position="146"/>
        <end position="175"/>
    </location>
</feature>
<feature type="transmembrane region" description="Helical" evidence="11">
    <location>
        <begin position="312"/>
        <end position="333"/>
    </location>
</feature>
<feature type="transmembrane region" description="Helical" evidence="11">
    <location>
        <begin position="225"/>
        <end position="245"/>
    </location>
</feature>
<keyword evidence="9" id="KW-0739">Sodium transport</keyword>
<evidence type="ECO:0000256" key="8">
    <source>
        <dbReference type="ARBA" id="ARBA00023136"/>
    </source>
</evidence>
<accession>A0A8D4VRG2</accession>
<protein>
    <submittedName>
        <fullName evidence="13">Sodium:proton antiporter</fullName>
    </submittedName>
</protein>
<comment type="similarity">
    <text evidence="10">Belongs to the NhaD Na(+)/H(+) (TC 2.A.62) antiporter family.</text>
</comment>
<organism evidence="13 14">
    <name type="scientific">Methylogaea oryzae</name>
    <dbReference type="NCBI Taxonomy" id="1295382"/>
    <lineage>
        <taxon>Bacteria</taxon>
        <taxon>Pseudomonadati</taxon>
        <taxon>Pseudomonadota</taxon>
        <taxon>Gammaproteobacteria</taxon>
        <taxon>Methylococcales</taxon>
        <taxon>Methylococcaceae</taxon>
        <taxon>Methylogaea</taxon>
    </lineage>
</organism>
<keyword evidence="6" id="KW-0915">Sodium</keyword>
<evidence type="ECO:0000313" key="14">
    <source>
        <dbReference type="Proteomes" id="UP000824988"/>
    </source>
</evidence>
<evidence type="ECO:0000313" key="13">
    <source>
        <dbReference type="EMBL" id="BBL72352.1"/>
    </source>
</evidence>
<dbReference type="GO" id="GO:0006814">
    <property type="term" value="P:sodium ion transport"/>
    <property type="evidence" value="ECO:0007669"/>
    <property type="project" value="UniProtKB-KW"/>
</dbReference>
<dbReference type="GO" id="GO:0016020">
    <property type="term" value="C:membrane"/>
    <property type="evidence" value="ECO:0007669"/>
    <property type="project" value="UniProtKB-SubCell"/>
</dbReference>
<dbReference type="PANTHER" id="PTHR43269">
    <property type="entry name" value="SODIUM/PROTON ANTIPORTER 1-RELATED"/>
    <property type="match status" value="1"/>
</dbReference>
<evidence type="ECO:0000256" key="11">
    <source>
        <dbReference type="SAM" id="Phobius"/>
    </source>
</evidence>
<proteinExistence type="inferred from homology"/>
<dbReference type="InterPro" id="IPR045016">
    <property type="entry name" value="NhaD-like"/>
</dbReference>
<evidence type="ECO:0000256" key="1">
    <source>
        <dbReference type="ARBA" id="ARBA00004141"/>
    </source>
</evidence>
<evidence type="ECO:0000256" key="2">
    <source>
        <dbReference type="ARBA" id="ARBA00022448"/>
    </source>
</evidence>
<keyword evidence="7" id="KW-0406">Ion transport</keyword>
<dbReference type="InterPro" id="IPR004680">
    <property type="entry name" value="Cit_transptr-like_dom"/>
</dbReference>
<evidence type="ECO:0000256" key="4">
    <source>
        <dbReference type="ARBA" id="ARBA00022692"/>
    </source>
</evidence>
<feature type="domain" description="Citrate transporter-like" evidence="12">
    <location>
        <begin position="15"/>
        <end position="363"/>
    </location>
</feature>
<dbReference type="PANTHER" id="PTHR43269:SF2">
    <property type="entry name" value="SODIUM_PROTON ANTIPORTER 1-RELATED"/>
    <property type="match status" value="1"/>
</dbReference>
<feature type="transmembrane region" description="Helical" evidence="11">
    <location>
        <begin position="182"/>
        <end position="201"/>
    </location>
</feature>
<gene>
    <name evidence="13" type="primary">nhaD_5</name>
    <name evidence="13" type="ORF">MoryE10_29580</name>
</gene>
<dbReference type="KEGG" id="moz:MoryE10_29580"/>
<dbReference type="AlphaFoldDB" id="A0A8D4VRG2"/>
<sequence length="414" mass="45272">MPTLFLYTCAAMAFLCILFEEQSKISKAKSTLFFGCMAWIGMYIEAAQSERPEITAGFNSNILEIASLWLFLFSSMTFVAYINRRGLIDALMRSVLPAKMTVKNLFYSVTLFSFLFSLLCDNATTALVVSSIVVPLDLDKSQRIHFATAIIFAVTAGGVALITGDVTTIMIFLAGKVHITNLLLLGVAAFVAVGVLALLLARDMDGDIDLSLTYKRDFVYNPVDILIAVLFILTILTAIFLNLYFTIPPVLTFLFGLSIMLIVGSYRGGDKILHMLDYIREIEFDSLLFFLGVLLLVGMLARIHALDAIADIYAILPASLTTYVIGILAGIIGNVPLTAAVLKADIDMPEHQWLLLIYAVVMGGTLIITGSAAGIVTMGKIREVTMMTYFRNFAYLVLAYSVGFGVVMMLGPLV</sequence>
<feature type="transmembrane region" description="Helical" evidence="11">
    <location>
        <begin position="104"/>
        <end position="134"/>
    </location>
</feature>
<evidence type="ECO:0000256" key="5">
    <source>
        <dbReference type="ARBA" id="ARBA00022989"/>
    </source>
</evidence>
<feature type="transmembrane region" description="Helical" evidence="11">
    <location>
        <begin position="287"/>
        <end position="305"/>
    </location>
</feature>
<name>A0A8D4VRG2_9GAMM</name>
<feature type="transmembrane region" description="Helical" evidence="11">
    <location>
        <begin position="389"/>
        <end position="411"/>
    </location>
</feature>
<evidence type="ECO:0000256" key="9">
    <source>
        <dbReference type="ARBA" id="ARBA00023201"/>
    </source>
</evidence>
<comment type="subcellular location">
    <subcellularLocation>
        <location evidence="1">Membrane</location>
        <topology evidence="1">Multi-pass membrane protein</topology>
    </subcellularLocation>
</comment>
<feature type="transmembrane region" description="Helical" evidence="11">
    <location>
        <begin position="250"/>
        <end position="267"/>
    </location>
</feature>
<evidence type="ECO:0000256" key="6">
    <source>
        <dbReference type="ARBA" id="ARBA00023053"/>
    </source>
</evidence>
<dbReference type="Pfam" id="PF03600">
    <property type="entry name" value="CitMHS"/>
    <property type="match status" value="1"/>
</dbReference>